<reference evidence="2" key="1">
    <citation type="submission" date="2015-07" db="EMBL/GenBank/DDBJ databases">
        <title>Fjat-10053 dsm26.</title>
        <authorList>
            <person name="Liu B."/>
            <person name="Wang J."/>
            <person name="Zhu Y."/>
            <person name="Liu G."/>
            <person name="Chen Q."/>
            <person name="Chen Z."/>
            <person name="Lan J."/>
            <person name="Che J."/>
            <person name="Ge C."/>
            <person name="Shi H."/>
            <person name="Pan Z."/>
            <person name="Liu X."/>
        </authorList>
    </citation>
    <scope>NUCLEOTIDE SEQUENCE [LARGE SCALE GENOMIC DNA]</scope>
    <source>
        <strain evidence="2">DSM 26</strain>
    </source>
</reference>
<dbReference type="Gene3D" id="1.20.1260.10">
    <property type="match status" value="2"/>
</dbReference>
<accession>A0A0L0QL50</accession>
<dbReference type="InterPro" id="IPR012347">
    <property type="entry name" value="Ferritin-like"/>
</dbReference>
<dbReference type="Proteomes" id="UP000036780">
    <property type="component" value="Unassembled WGS sequence"/>
</dbReference>
<dbReference type="InterPro" id="IPR021617">
    <property type="entry name" value="DUF3231"/>
</dbReference>
<protein>
    <recommendedName>
        <fullName evidence="3">Sugar isomerase</fullName>
    </recommendedName>
</protein>
<sequence>MKRTNSVALTSSDISPLWDMYQSETIIKWGIVYFLQHVEDNAIQQLLKETLTLVEKNLSHMEDIFQKESFQIPFGFTEEDVHLQAPRLFSDILYLEYIYNMTFFMMSMYSFAFSVADHKEISDYYAINLKAAIKLNKQAKELEKEKGIYIRSPRIPRQEKVAFVRDQNYLAGWFGERRPLLGMEITNLVFHSKRNALGHAVITGFSQVAQSKEVRRFFEKGRDISGKHLEVFTSILHEDFLSDGALLMTSEVTDIKIAPFSDRLMITFVANLIASSIGQYGFSISTSPRHDLSLQYSRLMAEVGKYANEGLKILIRHGWLEQPPMAANRNDLAK</sequence>
<dbReference type="EMBL" id="LGTO01000007">
    <property type="protein sequence ID" value="KNE19317.1"/>
    <property type="molecule type" value="Genomic_DNA"/>
</dbReference>
<comment type="caution">
    <text evidence="1">The sequence shown here is derived from an EMBL/GenBank/DDBJ whole genome shotgun (WGS) entry which is preliminary data.</text>
</comment>
<gene>
    <name evidence="1" type="ORF">AFK71_12460</name>
</gene>
<evidence type="ECO:0000313" key="2">
    <source>
        <dbReference type="Proteomes" id="UP000036780"/>
    </source>
</evidence>
<dbReference type="PATRIC" id="fig|1473.5.peg.1063"/>
<dbReference type="Pfam" id="PF11553">
    <property type="entry name" value="DUF3231"/>
    <property type="match status" value="2"/>
</dbReference>
<dbReference type="AlphaFoldDB" id="A0A0L0QL50"/>
<proteinExistence type="predicted"/>
<organism evidence="1 2">
    <name type="scientific">Virgibacillus pantothenticus</name>
    <dbReference type="NCBI Taxonomy" id="1473"/>
    <lineage>
        <taxon>Bacteria</taxon>
        <taxon>Bacillati</taxon>
        <taxon>Bacillota</taxon>
        <taxon>Bacilli</taxon>
        <taxon>Bacillales</taxon>
        <taxon>Bacillaceae</taxon>
        <taxon>Virgibacillus</taxon>
    </lineage>
</organism>
<dbReference type="RefSeq" id="WP_050351845.1">
    <property type="nucleotide sequence ID" value="NZ_CP073011.1"/>
</dbReference>
<name>A0A0L0QL50_VIRPA</name>
<dbReference type="GeneID" id="66872411"/>
<evidence type="ECO:0000313" key="1">
    <source>
        <dbReference type="EMBL" id="KNE19317.1"/>
    </source>
</evidence>
<keyword evidence="2" id="KW-1185">Reference proteome</keyword>
<evidence type="ECO:0008006" key="3">
    <source>
        <dbReference type="Google" id="ProtNLM"/>
    </source>
</evidence>